<keyword evidence="7" id="KW-0521">NADP</keyword>
<dbReference type="InterPro" id="IPR012292">
    <property type="entry name" value="Globin/Proto"/>
</dbReference>
<dbReference type="NCBIfam" id="NF009805">
    <property type="entry name" value="PRK13289.1"/>
    <property type="match status" value="1"/>
</dbReference>
<dbReference type="InterPro" id="IPR008333">
    <property type="entry name" value="Cbr1-like_FAD-bd_dom"/>
</dbReference>
<dbReference type="InterPro" id="IPR017927">
    <property type="entry name" value="FAD-bd_FR_type"/>
</dbReference>
<evidence type="ECO:0000256" key="10">
    <source>
        <dbReference type="ARBA" id="ARBA00048649"/>
    </source>
</evidence>
<dbReference type="CDD" id="cd14779">
    <property type="entry name" value="FHP_Ae-globin-like"/>
    <property type="match status" value="1"/>
</dbReference>
<dbReference type="RefSeq" id="WP_188495046.1">
    <property type="nucleotide sequence ID" value="NZ_BMGA01000008.1"/>
</dbReference>
<evidence type="ECO:0000256" key="8">
    <source>
        <dbReference type="ARBA" id="ARBA00023004"/>
    </source>
</evidence>
<evidence type="ECO:0000259" key="14">
    <source>
        <dbReference type="PROSITE" id="PS51384"/>
    </source>
</evidence>
<dbReference type="EMBL" id="BMGA01000008">
    <property type="protein sequence ID" value="GGA85538.1"/>
    <property type="molecule type" value="Genomic_DNA"/>
</dbReference>
<dbReference type="InterPro" id="IPR001433">
    <property type="entry name" value="OxRdtase_FAD/NAD-bd"/>
</dbReference>
<accession>A0ABQ1HQW8</accession>
<dbReference type="Pfam" id="PF00175">
    <property type="entry name" value="NAD_binding_1"/>
    <property type="match status" value="1"/>
</dbReference>
<keyword evidence="12" id="KW-0813">Transport</keyword>
<evidence type="ECO:0000256" key="9">
    <source>
        <dbReference type="ARBA" id="ARBA00023027"/>
    </source>
</evidence>
<protein>
    <recommendedName>
        <fullName evidence="3">nitric oxide dioxygenase</fullName>
        <ecNumber evidence="3">1.14.12.17</ecNumber>
    </recommendedName>
</protein>
<evidence type="ECO:0000256" key="12">
    <source>
        <dbReference type="RuleBase" id="RU000356"/>
    </source>
</evidence>
<dbReference type="SUPFAM" id="SSF52343">
    <property type="entry name" value="Ferredoxin reductase-like, C-terminal NADP-linked domain"/>
    <property type="match status" value="1"/>
</dbReference>
<evidence type="ECO:0000256" key="2">
    <source>
        <dbReference type="ARBA" id="ARBA00006401"/>
    </source>
</evidence>
<gene>
    <name evidence="15" type="primary">hmp</name>
    <name evidence="15" type="ORF">GCM10008015_27840</name>
</gene>
<evidence type="ECO:0000256" key="5">
    <source>
        <dbReference type="ARBA" id="ARBA00022621"/>
    </source>
</evidence>
<sequence>MNSEQKQLIKATIPILQSSGAILTDYFYKRMFEHNPELKSVFNMGNQANGKQKHALAGAVLAYASHIDNPSVLIDILKGIGNKHVSLNIQAQDYAIVGKHLIASIQEVLGDVATPELVEAWTTAYNELAKIMIDIEAGFYLKNTQTTGAWNGWRSFVIKDIVNESEEIKSFYLYPSDGKEIVSYTAGQYISVQFFVEQLGLLQPRQYSLSTAFNPEYYRISVKRENAISEQPEGMVSNTLHQLNVGDTVNVSAPAGNFYLQDDKAPIVLISGGVGITPLLSMLETNEKNTKNKTVWVHGCRNNAVHAFKDSVATIEKESDWLETYIFNENPDENTEHKIIKGRVDLKKCKEAILLENARYYLCGPAPFIKAHYETLIEFDVDKANIFYEEFGPQSVSLN</sequence>
<dbReference type="SUPFAM" id="SSF46458">
    <property type="entry name" value="Globin-like"/>
    <property type="match status" value="1"/>
</dbReference>
<dbReference type="Pfam" id="PF00970">
    <property type="entry name" value="FAD_binding_6"/>
    <property type="match status" value="1"/>
</dbReference>
<keyword evidence="8" id="KW-0408">Iron</keyword>
<dbReference type="Gene3D" id="3.40.50.80">
    <property type="entry name" value="Nucleotide-binding domain of ferredoxin-NADP reductase (FNR) module"/>
    <property type="match status" value="1"/>
</dbReference>
<keyword evidence="4 12" id="KW-0349">Heme</keyword>
<comment type="caution">
    <text evidence="15">The sequence shown here is derived from an EMBL/GenBank/DDBJ whole genome shotgun (WGS) entry which is preliminary data.</text>
</comment>
<dbReference type="PRINTS" id="PR00410">
    <property type="entry name" value="PHEHYDRXLASE"/>
</dbReference>
<evidence type="ECO:0000256" key="6">
    <source>
        <dbReference type="ARBA" id="ARBA00022723"/>
    </source>
</evidence>
<keyword evidence="9" id="KW-0520">NAD</keyword>
<feature type="domain" description="Globin" evidence="13">
    <location>
        <begin position="1"/>
        <end position="137"/>
    </location>
</feature>
<evidence type="ECO:0000256" key="3">
    <source>
        <dbReference type="ARBA" id="ARBA00012229"/>
    </source>
</evidence>
<comment type="catalytic activity">
    <reaction evidence="10">
        <text>2 nitric oxide + NADH + 2 O2 = 2 nitrate + NAD(+) + H(+)</text>
        <dbReference type="Rhea" id="RHEA:19469"/>
        <dbReference type="ChEBI" id="CHEBI:15378"/>
        <dbReference type="ChEBI" id="CHEBI:15379"/>
        <dbReference type="ChEBI" id="CHEBI:16480"/>
        <dbReference type="ChEBI" id="CHEBI:17632"/>
        <dbReference type="ChEBI" id="CHEBI:57540"/>
        <dbReference type="ChEBI" id="CHEBI:57945"/>
        <dbReference type="EC" id="1.14.12.17"/>
    </reaction>
</comment>
<evidence type="ECO:0000256" key="7">
    <source>
        <dbReference type="ARBA" id="ARBA00022857"/>
    </source>
</evidence>
<dbReference type="PANTHER" id="PTHR43396">
    <property type="entry name" value="FLAVOHEMOPROTEIN"/>
    <property type="match status" value="1"/>
</dbReference>
<dbReference type="InterPro" id="IPR000971">
    <property type="entry name" value="Globin"/>
</dbReference>
<comment type="cofactor">
    <cofactor evidence="1">
        <name>heme b</name>
        <dbReference type="ChEBI" id="CHEBI:60344"/>
    </cofactor>
</comment>
<evidence type="ECO:0000313" key="16">
    <source>
        <dbReference type="Proteomes" id="UP000658793"/>
    </source>
</evidence>
<feature type="domain" description="FAD-binding FR-type" evidence="14">
    <location>
        <begin position="151"/>
        <end position="261"/>
    </location>
</feature>
<keyword evidence="6" id="KW-0479">Metal-binding</keyword>
<dbReference type="Gene3D" id="1.10.490.10">
    <property type="entry name" value="Globins"/>
    <property type="match status" value="1"/>
</dbReference>
<dbReference type="InterPro" id="IPR009050">
    <property type="entry name" value="Globin-like_sf"/>
</dbReference>
<dbReference type="PANTHER" id="PTHR43396:SF3">
    <property type="entry name" value="FLAVOHEMOPROTEIN"/>
    <property type="match status" value="1"/>
</dbReference>
<dbReference type="EC" id="1.14.12.17" evidence="3"/>
<organism evidence="15 16">
    <name type="scientific">Flavobacterium palustre</name>
    <dbReference type="NCBI Taxonomy" id="1476463"/>
    <lineage>
        <taxon>Bacteria</taxon>
        <taxon>Pseudomonadati</taxon>
        <taxon>Bacteroidota</taxon>
        <taxon>Flavobacteriia</taxon>
        <taxon>Flavobacteriales</taxon>
        <taxon>Flavobacteriaceae</taxon>
        <taxon>Flavobacterium</taxon>
    </lineage>
</organism>
<keyword evidence="15" id="KW-0560">Oxidoreductase</keyword>
<dbReference type="GO" id="GO:0051213">
    <property type="term" value="F:dioxygenase activity"/>
    <property type="evidence" value="ECO:0007669"/>
    <property type="project" value="UniProtKB-KW"/>
</dbReference>
<dbReference type="InterPro" id="IPR039261">
    <property type="entry name" value="FNR_nucleotide-bd"/>
</dbReference>
<dbReference type="InterPro" id="IPR017938">
    <property type="entry name" value="Riboflavin_synthase-like_b-brl"/>
</dbReference>
<dbReference type="CDD" id="cd06184">
    <property type="entry name" value="flavohem_like_fad_nad_binding"/>
    <property type="match status" value="1"/>
</dbReference>
<dbReference type="PROSITE" id="PS51384">
    <property type="entry name" value="FAD_FR"/>
    <property type="match status" value="1"/>
</dbReference>
<evidence type="ECO:0000256" key="4">
    <source>
        <dbReference type="ARBA" id="ARBA00022617"/>
    </source>
</evidence>
<comment type="catalytic activity">
    <reaction evidence="11">
        <text>2 nitric oxide + NADPH + 2 O2 = 2 nitrate + NADP(+) + H(+)</text>
        <dbReference type="Rhea" id="RHEA:19465"/>
        <dbReference type="ChEBI" id="CHEBI:15378"/>
        <dbReference type="ChEBI" id="CHEBI:15379"/>
        <dbReference type="ChEBI" id="CHEBI:16480"/>
        <dbReference type="ChEBI" id="CHEBI:17632"/>
        <dbReference type="ChEBI" id="CHEBI:57783"/>
        <dbReference type="ChEBI" id="CHEBI:58349"/>
        <dbReference type="EC" id="1.14.12.17"/>
    </reaction>
</comment>
<dbReference type="SUPFAM" id="SSF63380">
    <property type="entry name" value="Riboflavin synthase domain-like"/>
    <property type="match status" value="1"/>
</dbReference>
<reference evidence="16" key="1">
    <citation type="journal article" date="2019" name="Int. J. Syst. Evol. Microbiol.">
        <title>The Global Catalogue of Microorganisms (GCM) 10K type strain sequencing project: providing services to taxonomists for standard genome sequencing and annotation.</title>
        <authorList>
            <consortium name="The Broad Institute Genomics Platform"/>
            <consortium name="The Broad Institute Genome Sequencing Center for Infectious Disease"/>
            <person name="Wu L."/>
            <person name="Ma J."/>
        </authorList>
    </citation>
    <scope>NUCLEOTIDE SEQUENCE [LARGE SCALE GENOMIC DNA]</scope>
    <source>
        <strain evidence="16">CGMCC 1.12811</strain>
    </source>
</reference>
<dbReference type="Proteomes" id="UP000658793">
    <property type="component" value="Unassembled WGS sequence"/>
</dbReference>
<dbReference type="Pfam" id="PF00042">
    <property type="entry name" value="Globin"/>
    <property type="match status" value="1"/>
</dbReference>
<evidence type="ECO:0000256" key="1">
    <source>
        <dbReference type="ARBA" id="ARBA00001970"/>
    </source>
</evidence>
<keyword evidence="5 12" id="KW-0561">Oxygen transport</keyword>
<proteinExistence type="inferred from homology"/>
<comment type="similarity">
    <text evidence="12">Belongs to the globin family.</text>
</comment>
<dbReference type="Gene3D" id="2.40.30.10">
    <property type="entry name" value="Translation factors"/>
    <property type="match status" value="1"/>
</dbReference>
<evidence type="ECO:0000256" key="11">
    <source>
        <dbReference type="ARBA" id="ARBA00049433"/>
    </source>
</evidence>
<keyword evidence="16" id="KW-1185">Reference proteome</keyword>
<keyword evidence="15" id="KW-0223">Dioxygenase</keyword>
<name>A0ABQ1HQW8_9FLAO</name>
<dbReference type="PROSITE" id="PS01033">
    <property type="entry name" value="GLOBIN"/>
    <property type="match status" value="1"/>
</dbReference>
<evidence type="ECO:0000259" key="13">
    <source>
        <dbReference type="PROSITE" id="PS01033"/>
    </source>
</evidence>
<comment type="similarity">
    <text evidence="2">In the C-terminal section; belongs to the flavoprotein pyridine nucleotide cytochrome reductase family.</text>
</comment>
<evidence type="ECO:0000313" key="15">
    <source>
        <dbReference type="EMBL" id="GGA85538.1"/>
    </source>
</evidence>